<sequence length="529" mass="58735">MTATATAPHPAIRSVQTDVIRILSTPGSHFDVIQEGPFATVSRVWTTIEDGVPQWIVVKSATTLRKFSREPHDIVKELRLLSSMLHPNIVFTMGSFRDDEQNLLSIYMPYFPISLSSILASPYFSPHPFPPSTNVPEEHASQLCQDQFLTIAKGIMIQTLDALAFLHDAPRRIGHRDIKPENIMLTKEGCVKLIDFGVSWKENEAEVEKTEDLWPEYKGKLYFEVSTRAYRAPELLFGTRHYDQCAIDLWSVGATFAEFFTALRLESGDDDDDDEDEDEEDEEREREQDEDTRLAPFIVPRYLRIGYPGAQWKRDTLFNGERGEIGLAWSIFKIFGTPTEENWPGFEELPGATSVVFNVVESVPLAPLFPNLPPSRRSEQCDLEPTSSPSSSSVTSTTSSTSPSSLILDLISSFLVYPSANRMRAEDAMRHPFFTESASPSSPASSPSTSTTATTTASSTSSQSCPPTTQTNAKRKPPSRSAILLPPGYALEKGSPALREHVVYEWEGKSLGEWLDVVLASGEGGAEGR</sequence>
<dbReference type="SMART" id="SM00220">
    <property type="entry name" value="S_TKc"/>
    <property type="match status" value="1"/>
</dbReference>
<keyword evidence="13" id="KW-1185">Reference proteome</keyword>
<feature type="compositionally biased region" description="Low complexity" evidence="10">
    <location>
        <begin position="385"/>
        <end position="403"/>
    </location>
</feature>
<name>A0A8H4VIZ2_9AGAR</name>
<dbReference type="PANTHER" id="PTHR24056:SF171">
    <property type="entry name" value="CYCLIN-DEPENDENT KINASE 20"/>
    <property type="match status" value="1"/>
</dbReference>
<protein>
    <recommendedName>
        <fullName evidence="2">cyclin-dependent kinase</fullName>
        <ecNumber evidence="2">2.7.11.22</ecNumber>
    </recommendedName>
</protein>
<dbReference type="Gene3D" id="1.10.510.10">
    <property type="entry name" value="Transferase(Phosphotransferase) domain 1"/>
    <property type="match status" value="1"/>
</dbReference>
<comment type="caution">
    <text evidence="12">The sequence shown here is derived from an EMBL/GenBank/DDBJ whole genome shotgun (WGS) entry which is preliminary data.</text>
</comment>
<feature type="region of interest" description="Disordered" evidence="10">
    <location>
        <begin position="434"/>
        <end position="490"/>
    </location>
</feature>
<dbReference type="PROSITE" id="PS50011">
    <property type="entry name" value="PROTEIN_KINASE_DOM"/>
    <property type="match status" value="1"/>
</dbReference>
<dbReference type="PANTHER" id="PTHR24056">
    <property type="entry name" value="CELL DIVISION PROTEIN KINASE"/>
    <property type="match status" value="1"/>
</dbReference>
<dbReference type="Proteomes" id="UP000521872">
    <property type="component" value="Unassembled WGS sequence"/>
</dbReference>
<evidence type="ECO:0000256" key="5">
    <source>
        <dbReference type="ARBA" id="ARBA00022741"/>
    </source>
</evidence>
<dbReference type="GO" id="GO:0004693">
    <property type="term" value="F:cyclin-dependent protein serine/threonine kinase activity"/>
    <property type="evidence" value="ECO:0007669"/>
    <property type="project" value="UniProtKB-EC"/>
</dbReference>
<evidence type="ECO:0000256" key="7">
    <source>
        <dbReference type="ARBA" id="ARBA00022840"/>
    </source>
</evidence>
<feature type="region of interest" description="Disordered" evidence="10">
    <location>
        <begin position="368"/>
        <end position="403"/>
    </location>
</feature>
<keyword evidence="3" id="KW-0723">Serine/threonine-protein kinase</keyword>
<evidence type="ECO:0000256" key="8">
    <source>
        <dbReference type="ARBA" id="ARBA00047811"/>
    </source>
</evidence>
<evidence type="ECO:0000256" key="3">
    <source>
        <dbReference type="ARBA" id="ARBA00022527"/>
    </source>
</evidence>
<evidence type="ECO:0000256" key="10">
    <source>
        <dbReference type="SAM" id="MobiDB-lite"/>
    </source>
</evidence>
<comment type="similarity">
    <text evidence="1">Belongs to the protein kinase superfamily. CMGC Ser/Thr protein kinase family. CDC2/CDKX subfamily.</text>
</comment>
<dbReference type="Pfam" id="PF00069">
    <property type="entry name" value="Pkinase"/>
    <property type="match status" value="1"/>
</dbReference>
<dbReference type="EMBL" id="JAACJL010000057">
    <property type="protein sequence ID" value="KAF4611412.1"/>
    <property type="molecule type" value="Genomic_DNA"/>
</dbReference>
<reference evidence="12 13" key="1">
    <citation type="submission" date="2019-12" db="EMBL/GenBank/DDBJ databases">
        <authorList>
            <person name="Floudas D."/>
            <person name="Bentzer J."/>
            <person name="Ahren D."/>
            <person name="Johansson T."/>
            <person name="Persson P."/>
            <person name="Tunlid A."/>
        </authorList>
    </citation>
    <scope>NUCLEOTIDE SEQUENCE [LARGE SCALE GENOMIC DNA]</scope>
    <source>
        <strain evidence="12 13">CBS 102.39</strain>
    </source>
</reference>
<feature type="compositionally biased region" description="Acidic residues" evidence="10">
    <location>
        <begin position="268"/>
        <end position="284"/>
    </location>
</feature>
<dbReference type="GO" id="GO:0005634">
    <property type="term" value="C:nucleus"/>
    <property type="evidence" value="ECO:0007669"/>
    <property type="project" value="TreeGrafter"/>
</dbReference>
<dbReference type="InterPro" id="IPR011009">
    <property type="entry name" value="Kinase-like_dom_sf"/>
</dbReference>
<organism evidence="12 13">
    <name type="scientific">Agrocybe pediades</name>
    <dbReference type="NCBI Taxonomy" id="84607"/>
    <lineage>
        <taxon>Eukaryota</taxon>
        <taxon>Fungi</taxon>
        <taxon>Dikarya</taxon>
        <taxon>Basidiomycota</taxon>
        <taxon>Agaricomycotina</taxon>
        <taxon>Agaricomycetes</taxon>
        <taxon>Agaricomycetidae</taxon>
        <taxon>Agaricales</taxon>
        <taxon>Agaricineae</taxon>
        <taxon>Strophariaceae</taxon>
        <taxon>Agrocybe</taxon>
    </lineage>
</organism>
<dbReference type="InterPro" id="IPR008271">
    <property type="entry name" value="Ser/Thr_kinase_AS"/>
</dbReference>
<dbReference type="AlphaFoldDB" id="A0A8H4VIZ2"/>
<dbReference type="InterPro" id="IPR000719">
    <property type="entry name" value="Prot_kinase_dom"/>
</dbReference>
<keyword evidence="7" id="KW-0067">ATP-binding</keyword>
<evidence type="ECO:0000256" key="4">
    <source>
        <dbReference type="ARBA" id="ARBA00022679"/>
    </source>
</evidence>
<dbReference type="EC" id="2.7.11.22" evidence="2"/>
<evidence type="ECO:0000259" key="11">
    <source>
        <dbReference type="PROSITE" id="PS50011"/>
    </source>
</evidence>
<feature type="compositionally biased region" description="Low complexity" evidence="10">
    <location>
        <begin position="437"/>
        <end position="471"/>
    </location>
</feature>
<evidence type="ECO:0000313" key="12">
    <source>
        <dbReference type="EMBL" id="KAF4611412.1"/>
    </source>
</evidence>
<comment type="catalytic activity">
    <reaction evidence="9">
        <text>L-seryl-[protein] + ATP = O-phospho-L-seryl-[protein] + ADP + H(+)</text>
        <dbReference type="Rhea" id="RHEA:17989"/>
        <dbReference type="Rhea" id="RHEA-COMP:9863"/>
        <dbReference type="Rhea" id="RHEA-COMP:11604"/>
        <dbReference type="ChEBI" id="CHEBI:15378"/>
        <dbReference type="ChEBI" id="CHEBI:29999"/>
        <dbReference type="ChEBI" id="CHEBI:30616"/>
        <dbReference type="ChEBI" id="CHEBI:83421"/>
        <dbReference type="ChEBI" id="CHEBI:456216"/>
        <dbReference type="EC" id="2.7.11.22"/>
    </reaction>
</comment>
<feature type="region of interest" description="Disordered" evidence="10">
    <location>
        <begin position="267"/>
        <end position="291"/>
    </location>
</feature>
<comment type="catalytic activity">
    <reaction evidence="8">
        <text>L-threonyl-[protein] + ATP = O-phospho-L-threonyl-[protein] + ADP + H(+)</text>
        <dbReference type="Rhea" id="RHEA:46608"/>
        <dbReference type="Rhea" id="RHEA-COMP:11060"/>
        <dbReference type="Rhea" id="RHEA-COMP:11605"/>
        <dbReference type="ChEBI" id="CHEBI:15378"/>
        <dbReference type="ChEBI" id="CHEBI:30013"/>
        <dbReference type="ChEBI" id="CHEBI:30616"/>
        <dbReference type="ChEBI" id="CHEBI:61977"/>
        <dbReference type="ChEBI" id="CHEBI:456216"/>
        <dbReference type="EC" id="2.7.11.22"/>
    </reaction>
</comment>
<keyword evidence="4" id="KW-0808">Transferase</keyword>
<dbReference type="InterPro" id="IPR050108">
    <property type="entry name" value="CDK"/>
</dbReference>
<evidence type="ECO:0000313" key="13">
    <source>
        <dbReference type="Proteomes" id="UP000521872"/>
    </source>
</evidence>
<evidence type="ECO:0000256" key="2">
    <source>
        <dbReference type="ARBA" id="ARBA00012425"/>
    </source>
</evidence>
<evidence type="ECO:0000256" key="1">
    <source>
        <dbReference type="ARBA" id="ARBA00006485"/>
    </source>
</evidence>
<dbReference type="Gene3D" id="3.30.200.20">
    <property type="entry name" value="Phosphorylase Kinase, domain 1"/>
    <property type="match status" value="1"/>
</dbReference>
<keyword evidence="6" id="KW-0418">Kinase</keyword>
<accession>A0A8H4VIZ2</accession>
<dbReference type="GO" id="GO:0005524">
    <property type="term" value="F:ATP binding"/>
    <property type="evidence" value="ECO:0007669"/>
    <property type="project" value="UniProtKB-KW"/>
</dbReference>
<evidence type="ECO:0000256" key="6">
    <source>
        <dbReference type="ARBA" id="ARBA00022777"/>
    </source>
</evidence>
<evidence type="ECO:0000256" key="9">
    <source>
        <dbReference type="ARBA" id="ARBA00048367"/>
    </source>
</evidence>
<gene>
    <name evidence="12" type="ORF">D9613_004317</name>
</gene>
<proteinExistence type="inferred from homology"/>
<feature type="domain" description="Protein kinase" evidence="11">
    <location>
        <begin position="27"/>
        <end position="434"/>
    </location>
</feature>
<dbReference type="PROSITE" id="PS00108">
    <property type="entry name" value="PROTEIN_KINASE_ST"/>
    <property type="match status" value="1"/>
</dbReference>
<dbReference type="SUPFAM" id="SSF56112">
    <property type="entry name" value="Protein kinase-like (PK-like)"/>
    <property type="match status" value="1"/>
</dbReference>
<keyword evidence="5" id="KW-0547">Nucleotide-binding</keyword>